<dbReference type="EC" id="3.2.1.8" evidence="9"/>
<proteinExistence type="inferred from homology"/>
<name>G8M1U0_ACECE</name>
<dbReference type="GO" id="GO:0045493">
    <property type="term" value="P:xylan catabolic process"/>
    <property type="evidence" value="ECO:0007669"/>
    <property type="project" value="UniProtKB-KW"/>
</dbReference>
<dbReference type="CDD" id="cd00005">
    <property type="entry name" value="CBM9_like_1"/>
    <property type="match status" value="1"/>
</dbReference>
<dbReference type="SUPFAM" id="SSF49344">
    <property type="entry name" value="CBD9-like"/>
    <property type="match status" value="1"/>
</dbReference>
<feature type="region of interest" description="Disordered" evidence="10">
    <location>
        <begin position="1053"/>
        <end position="1084"/>
    </location>
</feature>
<keyword evidence="7 9" id="KW-0624">Polysaccharide degradation</keyword>
<dbReference type="STRING" id="720554.Clocl_0282"/>
<sequence precursor="true">MRRQFQKVISIMLAAILAISMGQFGQIAIASETEKDNIVLYQSFEDGDVGGWKPVWDRPGTVAVSSDYASHGEKSLLFTDRTSTEHSPSLDITSYMEPGKIYDISLKVRLGEGSDEAHIASKVNSPLLDNIYPWLTGNVTISSDKWTTLEVKAYEVPDKTSEFVIYIETLNSTADIYIDEVLIVDVTPVAEPVTVLYQSFEDGDVGGWKPVWDRPGTVAISSDYASHGEKSLLFTDRTSTEHSPSLDITSYMEPGKIYDISLKVRLGEGSDEAHIASKVNSPLLDNIYPWLTGNVTISSDKWTTLEVKAYEVPDKTSEFVIYIETLNSTADIYIDEVLIVCISSGTTPGGDLDQSGIKSDFEDGIGNWMIRFEESGSIELTDDDNHTPGGAKSLAASVSSQYNGPILNVMGKMHKGHKYYLSAWVKMAPGQKPTVLRMSVQSGSSAFTNVSENVLVTENEWVQLTGTFTVAVTPSVLNAYIETADTPDETVTFYMDDFELSYIGPVATKPVQTDLTPIKEAYKDYFLIGSAVNITDFEGDRLKLLKHHFNVVTTENAMKPEFAYDKDKKFDFEEENVLVSKIEQEGLQLVGHVLVWHSQMPTWLSTAEDGKPLDRETAYKNLETHIKTVIENYGDKVISWDVVNEAIRDGLTFTATTENWKDALRDTPWLRALGPDYVEESFKIARKVLEDNGWTNVKLYYNDYNEDNQQKAAAIYSMVKDINERYAKQNGGKILIDGIGMQSHYNSSTNPENVRLTLEKFSSLEGVEISITELDITAGINSVLTDEQAKAQGYLYAQLFKLYKQYADKIARVTFWGLNDSTSWRKEGSPLLFDEYLQAKPAYYAIIDPDKFIKENPPPEKVVKQAKALYGTPVIDGEVDSIWYNTYNIKIDQYQQEFEGATGVAKALWDEENLYVLIQVQDDALDDKNANAWEQDSVEIFVDQNNAKTPYYEEEGDGQYRVNFNNVATFNPDSIKEGFESATSVTGTNYIVEVKIPLKTITPAKGTKIGFDLQINDAENGKRVSAAAWNDTTGTAYMDTSVFGELTLDKATGSGTGGSKGSGGGSSNVPETTETGSGNETTNNTGIITVEATVDENGNYTAVVDEKLVENVKDEKIKIEVKGAEQANNVIVKVAYDLISAASGANAKVIEVNTGLANIELPVSLFSGSKEGEEVELQVNKVDNSRLPEKVRTRVGQNTVFEFSLSVGGQKLSTFDETQKVKVSYPYTLEAGVRPSRVVVYYINENGEFEVIKNGRYSNGAIHFKTKHFSKYVAVPVEVNLKDIYETTWATDSIEALAAREIVKGVSADSFLPMKEVTRAEFVQMIVETFDLKSEAVINPFSDVVEGEWYEKAVLTAYELGIVKGKPDGTFGVNEKITRQDMVVITYSALKVSGININTTTKAVIFKDDTLISEYAKEAVAAMQRAGIINGMPGNLFAPKDTANRAQAAVILNKLLDEL</sequence>
<keyword evidence="3" id="KW-0677">Repeat</keyword>
<evidence type="ECO:0000256" key="4">
    <source>
        <dbReference type="ARBA" id="ARBA00022801"/>
    </source>
</evidence>
<keyword evidence="4 9" id="KW-0378">Hydrolase</keyword>
<evidence type="ECO:0000256" key="6">
    <source>
        <dbReference type="ARBA" id="ARBA00023295"/>
    </source>
</evidence>
<evidence type="ECO:0000256" key="5">
    <source>
        <dbReference type="ARBA" id="ARBA00023277"/>
    </source>
</evidence>
<dbReference type="HOGENOM" id="CLU_001408_1_0_9"/>
<reference evidence="14 15" key="2">
    <citation type="journal article" date="2012" name="Stand. Genomic Sci.">
        <title>Complete Genome Sequence of Clostridium clariflavum DSM 19732.</title>
        <authorList>
            <person name="Izquierdo J.A."/>
            <person name="Goodwin L."/>
            <person name="Davenport K.W."/>
            <person name="Teshima H."/>
            <person name="Bruce D."/>
            <person name="Detter C."/>
            <person name="Tapia R."/>
            <person name="Han S."/>
            <person name="Land M."/>
            <person name="Hauser L."/>
            <person name="Jeffries C.D."/>
            <person name="Han J."/>
            <person name="Pitluck S."/>
            <person name="Nolan M."/>
            <person name="Chen A."/>
            <person name="Huntemann M."/>
            <person name="Mavromatis K."/>
            <person name="Mikhailova N."/>
            <person name="Liolios K."/>
            <person name="Woyke T."/>
            <person name="Lynd L.R."/>
        </authorList>
    </citation>
    <scope>NUCLEOTIDE SEQUENCE [LARGE SCALE GENOMIC DNA]</scope>
    <source>
        <strain evidence="15">DSM 19732 / NBRC 101661 / EBR45</strain>
    </source>
</reference>
<evidence type="ECO:0000256" key="8">
    <source>
        <dbReference type="PROSITE-ProRule" id="PRU10061"/>
    </source>
</evidence>
<evidence type="ECO:0000256" key="7">
    <source>
        <dbReference type="ARBA" id="ARBA00023326"/>
    </source>
</evidence>
<feature type="signal peptide" evidence="11">
    <location>
        <begin position="1"/>
        <end position="25"/>
    </location>
</feature>
<evidence type="ECO:0000313" key="14">
    <source>
        <dbReference type="EMBL" id="AEV67023.1"/>
    </source>
</evidence>
<evidence type="ECO:0000256" key="9">
    <source>
        <dbReference type="RuleBase" id="RU361174"/>
    </source>
</evidence>
<dbReference type="InterPro" id="IPR010502">
    <property type="entry name" value="Carb-bd_dom_fam9"/>
</dbReference>
<dbReference type="Gene3D" id="2.60.120.260">
    <property type="entry name" value="Galactose-binding domain-like"/>
    <property type="match status" value="3"/>
</dbReference>
<feature type="domain" description="SLH" evidence="12">
    <location>
        <begin position="1403"/>
        <end position="1459"/>
    </location>
</feature>
<reference evidence="15" key="1">
    <citation type="submission" date="2011-12" db="EMBL/GenBank/DDBJ databases">
        <title>Complete sequence of Clostridium clariflavum DSM 19732.</title>
        <authorList>
            <consortium name="US DOE Joint Genome Institute"/>
            <person name="Lucas S."/>
            <person name="Han J."/>
            <person name="Lapidus A."/>
            <person name="Cheng J.-F."/>
            <person name="Goodwin L."/>
            <person name="Pitluck S."/>
            <person name="Peters L."/>
            <person name="Teshima H."/>
            <person name="Detter J.C."/>
            <person name="Han C."/>
            <person name="Tapia R."/>
            <person name="Land M."/>
            <person name="Hauser L."/>
            <person name="Kyrpides N."/>
            <person name="Ivanova N."/>
            <person name="Pagani I."/>
            <person name="Kitzmiller T."/>
            <person name="Lynd L."/>
            <person name="Izquierdo J."/>
            <person name="Woyke T."/>
        </authorList>
    </citation>
    <scope>NUCLEOTIDE SEQUENCE [LARGE SCALE GENOMIC DNA]</scope>
    <source>
        <strain evidence="15">DSM 19732 / NBRC 101661 / EBR45</strain>
    </source>
</reference>
<organism evidence="14 15">
    <name type="scientific">Acetivibrio clariflavus (strain DSM 19732 / NBRC 101661 / EBR45)</name>
    <name type="common">Clostridium clariflavum</name>
    <dbReference type="NCBI Taxonomy" id="720554"/>
    <lineage>
        <taxon>Bacteria</taxon>
        <taxon>Bacillati</taxon>
        <taxon>Bacillota</taxon>
        <taxon>Clostridia</taxon>
        <taxon>Eubacteriales</taxon>
        <taxon>Oscillospiraceae</taxon>
        <taxon>Acetivibrio</taxon>
    </lineage>
</organism>
<dbReference type="PROSITE" id="PS51760">
    <property type="entry name" value="GH10_2"/>
    <property type="match status" value="1"/>
</dbReference>
<dbReference type="Pfam" id="PF02018">
    <property type="entry name" value="CBM_4_9"/>
    <property type="match status" value="3"/>
</dbReference>
<keyword evidence="6 9" id="KW-0326">Glycosidase</keyword>
<feature type="domain" description="GH10" evidence="13">
    <location>
        <begin position="512"/>
        <end position="849"/>
    </location>
</feature>
<comment type="similarity">
    <text evidence="1 9">Belongs to the glycosyl hydrolase 10 (cellulase F) family.</text>
</comment>
<keyword evidence="5 9" id="KW-0119">Carbohydrate metabolism</keyword>
<dbReference type="Proteomes" id="UP000005435">
    <property type="component" value="Chromosome"/>
</dbReference>
<evidence type="ECO:0000256" key="11">
    <source>
        <dbReference type="SAM" id="SignalP"/>
    </source>
</evidence>
<keyword evidence="14" id="KW-0858">Xylan degradation</keyword>
<dbReference type="PANTHER" id="PTHR31490">
    <property type="entry name" value="GLYCOSYL HYDROLASE"/>
    <property type="match status" value="1"/>
</dbReference>
<dbReference type="InterPro" id="IPR001000">
    <property type="entry name" value="GH10_dom"/>
</dbReference>
<protein>
    <recommendedName>
        <fullName evidence="9">Beta-xylanase</fullName>
        <ecNumber evidence="9">3.2.1.8</ecNumber>
    </recommendedName>
</protein>
<dbReference type="InterPro" id="IPR008979">
    <property type="entry name" value="Galactose-bd-like_sf"/>
</dbReference>
<dbReference type="eggNOG" id="COG3693">
    <property type="taxonomic scope" value="Bacteria"/>
</dbReference>
<dbReference type="EMBL" id="CP003065">
    <property type="protein sequence ID" value="AEV67023.1"/>
    <property type="molecule type" value="Genomic_DNA"/>
</dbReference>
<dbReference type="GO" id="GO:0031176">
    <property type="term" value="F:endo-1,4-beta-xylanase activity"/>
    <property type="evidence" value="ECO:0007669"/>
    <property type="project" value="UniProtKB-EC"/>
</dbReference>
<dbReference type="InterPro" id="IPR017853">
    <property type="entry name" value="GH"/>
</dbReference>
<evidence type="ECO:0000259" key="12">
    <source>
        <dbReference type="PROSITE" id="PS51272"/>
    </source>
</evidence>
<dbReference type="PANTHER" id="PTHR31490:SF90">
    <property type="entry name" value="ENDO-1,4-BETA-XYLANASE A"/>
    <property type="match status" value="1"/>
</dbReference>
<feature type="active site" description="Nucleophile" evidence="8">
    <location>
        <position position="773"/>
    </location>
</feature>
<comment type="catalytic activity">
    <reaction evidence="9">
        <text>Endohydrolysis of (1-&gt;4)-beta-D-xylosidic linkages in xylans.</text>
        <dbReference type="EC" id="3.2.1.8"/>
    </reaction>
</comment>
<feature type="compositionally biased region" description="Low complexity" evidence="10">
    <location>
        <begin position="1071"/>
        <end position="1084"/>
    </location>
</feature>
<dbReference type="PROSITE" id="PS51272">
    <property type="entry name" value="SLH"/>
    <property type="match status" value="3"/>
</dbReference>
<evidence type="ECO:0000256" key="2">
    <source>
        <dbReference type="ARBA" id="ARBA00022729"/>
    </source>
</evidence>
<gene>
    <name evidence="14" type="ordered locus">Clocl_0282</name>
</gene>
<evidence type="ECO:0000313" key="15">
    <source>
        <dbReference type="Proteomes" id="UP000005435"/>
    </source>
</evidence>
<dbReference type="PRINTS" id="PR00134">
    <property type="entry name" value="GLHYDRLASE10"/>
</dbReference>
<dbReference type="PROSITE" id="PS00591">
    <property type="entry name" value="GH10_1"/>
    <property type="match status" value="1"/>
</dbReference>
<feature type="domain" description="SLH" evidence="12">
    <location>
        <begin position="1277"/>
        <end position="1336"/>
    </location>
</feature>
<dbReference type="SUPFAM" id="SSF49785">
    <property type="entry name" value="Galactose-binding domain-like"/>
    <property type="match status" value="3"/>
</dbReference>
<feature type="compositionally biased region" description="Gly residues" evidence="10">
    <location>
        <begin position="1054"/>
        <end position="1066"/>
    </location>
</feature>
<keyword evidence="2 11" id="KW-0732">Signal</keyword>
<feature type="chain" id="PRO_5039293515" description="Beta-xylanase" evidence="11">
    <location>
        <begin position="26"/>
        <end position="1459"/>
    </location>
</feature>
<evidence type="ECO:0000259" key="13">
    <source>
        <dbReference type="PROSITE" id="PS51760"/>
    </source>
</evidence>
<dbReference type="Gene3D" id="2.60.40.1190">
    <property type="match status" value="1"/>
</dbReference>
<dbReference type="Gene3D" id="3.20.20.80">
    <property type="entry name" value="Glycosidases"/>
    <property type="match status" value="1"/>
</dbReference>
<dbReference type="KEGG" id="ccl:Clocl_0282"/>
<feature type="domain" description="SLH" evidence="12">
    <location>
        <begin position="1337"/>
        <end position="1400"/>
    </location>
</feature>
<keyword evidence="15" id="KW-1185">Reference proteome</keyword>
<dbReference type="GO" id="GO:0030246">
    <property type="term" value="F:carbohydrate binding"/>
    <property type="evidence" value="ECO:0007669"/>
    <property type="project" value="InterPro"/>
</dbReference>
<evidence type="ECO:0000256" key="1">
    <source>
        <dbReference type="ARBA" id="ARBA00007495"/>
    </source>
</evidence>
<evidence type="ECO:0000256" key="10">
    <source>
        <dbReference type="SAM" id="MobiDB-lite"/>
    </source>
</evidence>
<dbReference type="RefSeq" id="WP_014253655.1">
    <property type="nucleotide sequence ID" value="NC_016627.1"/>
</dbReference>
<dbReference type="SMART" id="SM00633">
    <property type="entry name" value="Glyco_10"/>
    <property type="match status" value="1"/>
</dbReference>
<dbReference type="Pfam" id="PF00395">
    <property type="entry name" value="SLH"/>
    <property type="match status" value="3"/>
</dbReference>
<dbReference type="SUPFAM" id="SSF51445">
    <property type="entry name" value="(Trans)glycosidases"/>
    <property type="match status" value="1"/>
</dbReference>
<dbReference type="InterPro" id="IPR044846">
    <property type="entry name" value="GH10"/>
</dbReference>
<accession>G8M1U0</accession>
<dbReference type="Pfam" id="PF06452">
    <property type="entry name" value="CBM9_1"/>
    <property type="match status" value="1"/>
</dbReference>
<dbReference type="InterPro" id="IPR031158">
    <property type="entry name" value="GH10_AS"/>
</dbReference>
<dbReference type="InterPro" id="IPR001119">
    <property type="entry name" value="SLH_dom"/>
</dbReference>
<dbReference type="InterPro" id="IPR003305">
    <property type="entry name" value="CenC_carb-bd"/>
</dbReference>
<evidence type="ECO:0000256" key="3">
    <source>
        <dbReference type="ARBA" id="ARBA00022737"/>
    </source>
</evidence>
<dbReference type="Pfam" id="PF00331">
    <property type="entry name" value="Glyco_hydro_10"/>
    <property type="match status" value="1"/>
</dbReference>